<dbReference type="EMBL" id="FWPT01000001">
    <property type="protein sequence ID" value="SMA32018.1"/>
    <property type="molecule type" value="Genomic_DNA"/>
</dbReference>
<dbReference type="PANTHER" id="PTHR37423:SF5">
    <property type="entry name" value="SOLUBLE LYTIC MUREIN TRANSGLYCOSYLASE"/>
    <property type="match status" value="1"/>
</dbReference>
<dbReference type="InterPro" id="IPR012289">
    <property type="entry name" value="Lytic_TGlycosylase_superhlx_L"/>
</dbReference>
<evidence type="ECO:0000256" key="2">
    <source>
        <dbReference type="ARBA" id="ARBA00022729"/>
    </source>
</evidence>
<comment type="similarity">
    <text evidence="1">Belongs to the transglycosylase Slt family.</text>
</comment>
<dbReference type="InterPro" id="IPR000189">
    <property type="entry name" value="Transglyc_AS"/>
</dbReference>
<keyword evidence="7" id="KW-1185">Reference proteome</keyword>
<evidence type="ECO:0000259" key="4">
    <source>
        <dbReference type="Pfam" id="PF01464"/>
    </source>
</evidence>
<reference evidence="6 7" key="1">
    <citation type="submission" date="2017-03" db="EMBL/GenBank/DDBJ databases">
        <authorList>
            <person name="Afonso C.L."/>
            <person name="Miller P.J."/>
            <person name="Scott M.A."/>
            <person name="Spackman E."/>
            <person name="Goraichik I."/>
            <person name="Dimitrov K.M."/>
            <person name="Suarez D.L."/>
            <person name="Swayne D.E."/>
        </authorList>
    </citation>
    <scope>NUCLEOTIDE SEQUENCE [LARGE SCALE GENOMIC DNA]</scope>
    <source>
        <strain evidence="6">SB41UT1</strain>
    </source>
</reference>
<accession>A0A1X7AE04</accession>
<dbReference type="SUPFAM" id="SSF53955">
    <property type="entry name" value="Lysozyme-like"/>
    <property type="match status" value="1"/>
</dbReference>
<dbReference type="InterPro" id="IPR008939">
    <property type="entry name" value="Lytic_TGlycosylase_superhlx_U"/>
</dbReference>
<dbReference type="InterPro" id="IPR008258">
    <property type="entry name" value="Transglycosylase_SLT_dom_1"/>
</dbReference>
<sequence>MPKRFYKNFILLCSCLLLPAFLYAASGQAKQSDQRALFLEMEAALKKGNSQLYLDSRDQLEGYPLTDYLESLYLANRFDKLSQKDIDRFVARNPDLPQAYSLQYQWLRWLAAKKHWKNYLIAYDKMNIQGGRYQCFKGRALLATGQKSKAWKEAEQLWLVGKSQDKTCDMLFTRWKKAGGLTQKLAAQRFWLAVDKRELSLARYIDRSITAPQYKNSTRLFWRIHKDASLLAKQNLFDGKKKSHQKIMLYGINRLISKDKDKAADIWLALRNKHAFDVAQIERTDKRLALKFAKNFTDNADEQIARIDPAYKYPEVTKWRIRLALSEQNWGDVLERIQKLPPSLRNKNRWSYWDTVARLKLNNYESVTNNQALVRLSQERSFYGFLVAGMTELPFQLNHQTPEHSPQSIEALAAKYRGFARIGEWLELERVSLAQSELNRIRPRLTAEERKLLPYLAKGYGWHHQAIMAAAREALWNDLELRFPSPESSLFARYSKDREIDGLWALSIARQESAFNARARSHAGARGLMQLMPGTAKQAARKGDVPYRGASDLYNPEKNISIGTAHLAWLAKRFEGNTIYATAAYNAGSSAVKRWLAARGDLPLDIWIETIPYDETRGYVQNVLAFRVIYGLREQGNVEMFTKQEAALLTLTPEEQTLIASNP</sequence>
<keyword evidence="2 3" id="KW-0732">Signal</keyword>
<dbReference type="PANTHER" id="PTHR37423">
    <property type="entry name" value="SOLUBLE LYTIC MUREIN TRANSGLYCOSYLASE-RELATED"/>
    <property type="match status" value="1"/>
</dbReference>
<evidence type="ECO:0000259" key="5">
    <source>
        <dbReference type="Pfam" id="PF14718"/>
    </source>
</evidence>
<evidence type="ECO:0000313" key="6">
    <source>
        <dbReference type="EMBL" id="SMA32018.1"/>
    </source>
</evidence>
<dbReference type="SUPFAM" id="SSF48435">
    <property type="entry name" value="Bacterial muramidases"/>
    <property type="match status" value="1"/>
</dbReference>
<keyword evidence="6" id="KW-0456">Lyase</keyword>
<dbReference type="GO" id="GO:0000270">
    <property type="term" value="P:peptidoglycan metabolic process"/>
    <property type="evidence" value="ECO:0007669"/>
    <property type="project" value="InterPro"/>
</dbReference>
<dbReference type="Pfam" id="PF14718">
    <property type="entry name" value="SLT_L"/>
    <property type="match status" value="1"/>
</dbReference>
<dbReference type="CDD" id="cd13401">
    <property type="entry name" value="Slt70-like"/>
    <property type="match status" value="1"/>
</dbReference>
<evidence type="ECO:0000313" key="7">
    <source>
        <dbReference type="Proteomes" id="UP000196573"/>
    </source>
</evidence>
<dbReference type="Gene3D" id="1.10.530.10">
    <property type="match status" value="1"/>
</dbReference>
<dbReference type="Gene3D" id="1.10.1240.20">
    <property type="entry name" value="Lytic transglycosylase, superhelical linker domain"/>
    <property type="match status" value="1"/>
</dbReference>
<dbReference type="PROSITE" id="PS00922">
    <property type="entry name" value="TRANSGLYCOSYLASE"/>
    <property type="match status" value="1"/>
</dbReference>
<proteinExistence type="inferred from homology"/>
<evidence type="ECO:0000256" key="3">
    <source>
        <dbReference type="SAM" id="SignalP"/>
    </source>
</evidence>
<dbReference type="OrthoDB" id="92254at2"/>
<dbReference type="GO" id="GO:0042597">
    <property type="term" value="C:periplasmic space"/>
    <property type="evidence" value="ECO:0007669"/>
    <property type="project" value="InterPro"/>
</dbReference>
<organism evidence="6 7">
    <name type="scientific">Parendozoicomonas haliclonae</name>
    <dbReference type="NCBI Taxonomy" id="1960125"/>
    <lineage>
        <taxon>Bacteria</taxon>
        <taxon>Pseudomonadati</taxon>
        <taxon>Pseudomonadota</taxon>
        <taxon>Gammaproteobacteria</taxon>
        <taxon>Oceanospirillales</taxon>
        <taxon>Endozoicomonadaceae</taxon>
        <taxon>Parendozoicomonas</taxon>
    </lineage>
</organism>
<dbReference type="Pfam" id="PF01464">
    <property type="entry name" value="SLT"/>
    <property type="match status" value="1"/>
</dbReference>
<gene>
    <name evidence="6" type="primary">slt</name>
    <name evidence="6" type="ORF">EHSB41UT_00093</name>
</gene>
<evidence type="ECO:0000256" key="1">
    <source>
        <dbReference type="ARBA" id="ARBA00007734"/>
    </source>
</evidence>
<dbReference type="Proteomes" id="UP000196573">
    <property type="component" value="Unassembled WGS sequence"/>
</dbReference>
<feature type="signal peptide" evidence="3">
    <location>
        <begin position="1"/>
        <end position="24"/>
    </location>
</feature>
<dbReference type="GO" id="GO:0008933">
    <property type="term" value="F:peptidoglycan lytic transglycosylase activity"/>
    <property type="evidence" value="ECO:0007669"/>
    <property type="project" value="InterPro"/>
</dbReference>
<dbReference type="EC" id="4.2.2.-" evidence="6"/>
<dbReference type="InterPro" id="IPR023346">
    <property type="entry name" value="Lysozyme-like_dom_sf"/>
</dbReference>
<feature type="domain" description="Lytic transglycosylase superhelical linker" evidence="5">
    <location>
        <begin position="417"/>
        <end position="479"/>
    </location>
</feature>
<dbReference type="GO" id="GO:0016020">
    <property type="term" value="C:membrane"/>
    <property type="evidence" value="ECO:0007669"/>
    <property type="project" value="InterPro"/>
</dbReference>
<dbReference type="Gene3D" id="1.25.20.10">
    <property type="entry name" value="Bacterial muramidases"/>
    <property type="match status" value="1"/>
</dbReference>
<dbReference type="InterPro" id="IPR037061">
    <property type="entry name" value="Lytic_TGlycoase_superhlx_L_sf"/>
</dbReference>
<name>A0A1X7AE04_9GAMM</name>
<dbReference type="GO" id="GO:0004553">
    <property type="term" value="F:hydrolase activity, hydrolyzing O-glycosyl compounds"/>
    <property type="evidence" value="ECO:0007669"/>
    <property type="project" value="InterPro"/>
</dbReference>
<feature type="chain" id="PRO_5012846742" evidence="3">
    <location>
        <begin position="25"/>
        <end position="663"/>
    </location>
</feature>
<protein>
    <submittedName>
        <fullName evidence="6">Soluble lytic murein transglycosylase</fullName>
        <ecNumber evidence="6">4.2.2.-</ecNumber>
    </submittedName>
</protein>
<dbReference type="AlphaFoldDB" id="A0A1X7AE04"/>
<feature type="domain" description="Transglycosylase SLT" evidence="4">
    <location>
        <begin position="490"/>
        <end position="602"/>
    </location>
</feature>